<accession>A7IAD1</accession>
<proteinExistence type="predicted"/>
<dbReference type="RefSeq" id="WP_012107750.1">
    <property type="nucleotide sequence ID" value="NC_009712.1"/>
</dbReference>
<keyword evidence="2" id="KW-1185">Reference proteome</keyword>
<protein>
    <submittedName>
        <fullName evidence="1">Uncharacterized protein</fullName>
    </submittedName>
</protein>
<dbReference type="Proteomes" id="UP000002408">
    <property type="component" value="Chromosome"/>
</dbReference>
<dbReference type="KEGG" id="mbn:Mboo_2178"/>
<evidence type="ECO:0000313" key="1">
    <source>
        <dbReference type="EMBL" id="ABS56692.1"/>
    </source>
</evidence>
<organism evidence="1 2">
    <name type="scientific">Methanoregula boonei (strain DSM 21154 / JCM 14090 / 6A8)</name>
    <dbReference type="NCBI Taxonomy" id="456442"/>
    <lineage>
        <taxon>Archaea</taxon>
        <taxon>Methanobacteriati</taxon>
        <taxon>Methanobacteriota</taxon>
        <taxon>Stenosarchaea group</taxon>
        <taxon>Methanomicrobia</taxon>
        <taxon>Methanomicrobiales</taxon>
        <taxon>Methanoregulaceae</taxon>
        <taxon>Methanoregula</taxon>
    </lineage>
</organism>
<gene>
    <name evidence="1" type="ordered locus">Mboo_2178</name>
</gene>
<dbReference type="GeneID" id="5412211"/>
<name>A7IAD1_METB6</name>
<dbReference type="EMBL" id="CP000780">
    <property type="protein sequence ID" value="ABS56692.1"/>
    <property type="molecule type" value="Genomic_DNA"/>
</dbReference>
<dbReference type="HOGENOM" id="CLU_111882_0_0_2"/>
<sequence length="175" mass="19461">MPVFIPRPGSKSASRTLKHPIPDIATFDSLVRKLVRSNPLGCTPYFSIRKNYPPVTVVREMYTAKFAYTNPAGKRIGTSSEVYDSVEGYETGVAAMISNVANISAHRGKIRHRKDVDLYSAILKCNDPNDGIYFVSLARNRITVSSYRDEAIRKKVAAWADVTLGTEEQRPEPAP</sequence>
<dbReference type="eggNOG" id="arCOG06904">
    <property type="taxonomic scope" value="Archaea"/>
</dbReference>
<evidence type="ECO:0000313" key="2">
    <source>
        <dbReference type="Proteomes" id="UP000002408"/>
    </source>
</evidence>
<reference evidence="2" key="1">
    <citation type="journal article" date="2015" name="Microbiology">
        <title>Genome of Methanoregula boonei 6A8 reveals adaptations to oligotrophic peatland environments.</title>
        <authorList>
            <person name="Braeuer S."/>
            <person name="Cadillo-Quiroz H."/>
            <person name="Kyrpides N."/>
            <person name="Woyke T."/>
            <person name="Goodwin L."/>
            <person name="Detter C."/>
            <person name="Podell S."/>
            <person name="Yavitt J.B."/>
            <person name="Zinder S.H."/>
        </authorList>
    </citation>
    <scope>NUCLEOTIDE SEQUENCE [LARGE SCALE GENOMIC DNA]</scope>
    <source>
        <strain evidence="2">DSM 21154 / JCM 14090 / 6A8</strain>
    </source>
</reference>
<dbReference type="AlphaFoldDB" id="A7IAD1"/>
<dbReference type="OrthoDB" id="377527at2157"/>